<protein>
    <submittedName>
        <fullName evidence="2">Uncharacterized protein</fullName>
    </submittedName>
</protein>
<evidence type="ECO:0000313" key="3">
    <source>
        <dbReference type="Proteomes" id="UP000499080"/>
    </source>
</evidence>
<dbReference type="AlphaFoldDB" id="A0A4Y2TAR7"/>
<gene>
    <name evidence="2" type="ORF">AVEN_223245_1</name>
</gene>
<dbReference type="Proteomes" id="UP000499080">
    <property type="component" value="Unassembled WGS sequence"/>
</dbReference>
<accession>A0A4Y2TAR7</accession>
<sequence>MIFFTSAPKNVMKMWTPHSGSVANRTDFLTYSKQSAAKKVKVEGGSSPSGRPSQGSMDQPLTFVGSSNTTNFFLSRIEVKSIVIVKNSNSNFDDLTRLTPP</sequence>
<evidence type="ECO:0000256" key="1">
    <source>
        <dbReference type="SAM" id="MobiDB-lite"/>
    </source>
</evidence>
<proteinExistence type="predicted"/>
<evidence type="ECO:0000313" key="2">
    <source>
        <dbReference type="EMBL" id="GBN97734.1"/>
    </source>
</evidence>
<comment type="caution">
    <text evidence="2">The sequence shown here is derived from an EMBL/GenBank/DDBJ whole genome shotgun (WGS) entry which is preliminary data.</text>
</comment>
<keyword evidence="3" id="KW-1185">Reference proteome</keyword>
<organism evidence="2 3">
    <name type="scientific">Araneus ventricosus</name>
    <name type="common">Orbweaver spider</name>
    <name type="synonym">Epeira ventricosa</name>
    <dbReference type="NCBI Taxonomy" id="182803"/>
    <lineage>
        <taxon>Eukaryota</taxon>
        <taxon>Metazoa</taxon>
        <taxon>Ecdysozoa</taxon>
        <taxon>Arthropoda</taxon>
        <taxon>Chelicerata</taxon>
        <taxon>Arachnida</taxon>
        <taxon>Araneae</taxon>
        <taxon>Araneomorphae</taxon>
        <taxon>Entelegynae</taxon>
        <taxon>Araneoidea</taxon>
        <taxon>Araneidae</taxon>
        <taxon>Araneus</taxon>
    </lineage>
</organism>
<dbReference type="EMBL" id="BGPR01027322">
    <property type="protein sequence ID" value="GBN97734.1"/>
    <property type="molecule type" value="Genomic_DNA"/>
</dbReference>
<reference evidence="2 3" key="1">
    <citation type="journal article" date="2019" name="Sci. Rep.">
        <title>Orb-weaving spider Araneus ventricosus genome elucidates the spidroin gene catalogue.</title>
        <authorList>
            <person name="Kono N."/>
            <person name="Nakamura H."/>
            <person name="Ohtoshi R."/>
            <person name="Moran D.A.P."/>
            <person name="Shinohara A."/>
            <person name="Yoshida Y."/>
            <person name="Fujiwara M."/>
            <person name="Mori M."/>
            <person name="Tomita M."/>
            <person name="Arakawa K."/>
        </authorList>
    </citation>
    <scope>NUCLEOTIDE SEQUENCE [LARGE SCALE GENOMIC DNA]</scope>
</reference>
<name>A0A4Y2TAR7_ARAVE</name>
<feature type="region of interest" description="Disordered" evidence="1">
    <location>
        <begin position="39"/>
        <end position="62"/>
    </location>
</feature>
<feature type="compositionally biased region" description="Low complexity" evidence="1">
    <location>
        <begin position="44"/>
        <end position="56"/>
    </location>
</feature>